<dbReference type="OrthoDB" id="23916at10239"/>
<feature type="transmembrane region" description="Helical" evidence="1">
    <location>
        <begin position="7"/>
        <end position="28"/>
    </location>
</feature>
<keyword evidence="1" id="KW-1133">Transmembrane helix</keyword>
<evidence type="ECO:0000313" key="2">
    <source>
        <dbReference type="EMBL" id="AKG94442.1"/>
    </source>
</evidence>
<organism evidence="2 3">
    <name type="scientific">Enterococcus phage Ec-ZZ2</name>
    <dbReference type="NCBI Taxonomy" id="1647400"/>
    <lineage>
        <taxon>Viruses</taxon>
        <taxon>Duplodnaviria</taxon>
        <taxon>Heunggongvirae</taxon>
        <taxon>Uroviricota</taxon>
        <taxon>Caudoviricetes</taxon>
        <taxon>Efquatrovirus</taxon>
        <taxon>Efquatrovirus EcZZ2</taxon>
    </lineage>
</organism>
<dbReference type="KEGG" id="vg:29123245"/>
<keyword evidence="1" id="KW-0812">Transmembrane</keyword>
<keyword evidence="3" id="KW-1185">Reference proteome</keyword>
<accession>A0A139ZW00</accession>
<dbReference type="EMBL" id="KR131750">
    <property type="protein sequence ID" value="AKG94442.1"/>
    <property type="molecule type" value="Genomic_DNA"/>
</dbReference>
<protein>
    <submittedName>
        <fullName evidence="2">Uncharacterized protein</fullName>
    </submittedName>
</protein>
<evidence type="ECO:0000313" key="3">
    <source>
        <dbReference type="Proteomes" id="UP000204463"/>
    </source>
</evidence>
<dbReference type="Proteomes" id="UP000204463">
    <property type="component" value="Segment"/>
</dbReference>
<name>A0A139ZW00_9CAUD</name>
<feature type="transmembrane region" description="Helical" evidence="1">
    <location>
        <begin position="34"/>
        <end position="55"/>
    </location>
</feature>
<dbReference type="RefSeq" id="YP_009303739.1">
    <property type="nucleotide sequence ID" value="NC_031260.1"/>
</dbReference>
<dbReference type="GeneID" id="29123245"/>
<proteinExistence type="predicted"/>
<gene>
    <name evidence="2" type="ORF">ZZ2_040</name>
</gene>
<reference evidence="3" key="1">
    <citation type="submission" date="2015-04" db="EMBL/GenBank/DDBJ databases">
        <authorList>
            <person name="Sun Y."/>
            <person name="Li J."/>
            <person name="Shi H."/>
            <person name="Su S."/>
            <person name="Zhang Z."/>
        </authorList>
    </citation>
    <scope>NUCLEOTIDE SEQUENCE [LARGE SCALE GENOMIC DNA]</scope>
</reference>
<sequence>MNKVIQLVVALIILVFTVVMAGLMYVYLPYALWVSGHTGLAITYILWNVFGPMLLKRMKSTLEGYNN</sequence>
<keyword evidence="1" id="KW-0472">Membrane</keyword>
<evidence type="ECO:0000256" key="1">
    <source>
        <dbReference type="SAM" id="Phobius"/>
    </source>
</evidence>